<feature type="transmembrane region" description="Helical" evidence="1">
    <location>
        <begin position="62"/>
        <end position="82"/>
    </location>
</feature>
<proteinExistence type="predicted"/>
<gene>
    <name evidence="2" type="ORF">QGM71_16955</name>
</gene>
<name>A0ABU6KL59_9BACI</name>
<keyword evidence="1" id="KW-0472">Membrane</keyword>
<protein>
    <recommendedName>
        <fullName evidence="4">ABC transporter ATPase</fullName>
    </recommendedName>
</protein>
<evidence type="ECO:0000313" key="2">
    <source>
        <dbReference type="EMBL" id="MEC5425177.1"/>
    </source>
</evidence>
<keyword evidence="1" id="KW-1133">Transmembrane helix</keyword>
<organism evidence="2 3">
    <name type="scientific">Virgibacillus tibetensis</name>
    <dbReference type="NCBI Taxonomy" id="3042313"/>
    <lineage>
        <taxon>Bacteria</taxon>
        <taxon>Bacillati</taxon>
        <taxon>Bacillota</taxon>
        <taxon>Bacilli</taxon>
        <taxon>Bacillales</taxon>
        <taxon>Bacillaceae</taxon>
        <taxon>Virgibacillus</taxon>
    </lineage>
</organism>
<accession>A0ABU6KL59</accession>
<dbReference type="Proteomes" id="UP001335737">
    <property type="component" value="Unassembled WGS sequence"/>
</dbReference>
<evidence type="ECO:0008006" key="4">
    <source>
        <dbReference type="Google" id="ProtNLM"/>
    </source>
</evidence>
<keyword evidence="3" id="KW-1185">Reference proteome</keyword>
<keyword evidence="1" id="KW-0812">Transmembrane</keyword>
<feature type="transmembrane region" description="Helical" evidence="1">
    <location>
        <begin position="28"/>
        <end position="50"/>
    </location>
</feature>
<dbReference type="EMBL" id="JARZFX010000011">
    <property type="protein sequence ID" value="MEC5425177.1"/>
    <property type="molecule type" value="Genomic_DNA"/>
</dbReference>
<evidence type="ECO:0000313" key="3">
    <source>
        <dbReference type="Proteomes" id="UP001335737"/>
    </source>
</evidence>
<dbReference type="RefSeq" id="WP_327608730.1">
    <property type="nucleotide sequence ID" value="NZ_JARZFX010000011.1"/>
</dbReference>
<feature type="transmembrane region" description="Helical" evidence="1">
    <location>
        <begin position="173"/>
        <end position="197"/>
    </location>
</feature>
<evidence type="ECO:0000256" key="1">
    <source>
        <dbReference type="SAM" id="Phobius"/>
    </source>
</evidence>
<feature type="transmembrane region" description="Helical" evidence="1">
    <location>
        <begin position="130"/>
        <end position="153"/>
    </location>
</feature>
<comment type="caution">
    <text evidence="2">The sequence shown here is derived from an EMBL/GenBank/DDBJ whole genome shotgun (WGS) entry which is preliminary data.</text>
</comment>
<reference evidence="2 3" key="1">
    <citation type="journal article" date="2024" name="Int. J. Syst. Evol. Microbiol.">
        <title>Virgibacillus tibetensis sp. nov., isolated from salt lake on the Tibetan Plateau of China.</title>
        <authorList>
            <person name="Phurbu D."/>
            <person name="Liu Z.-X."/>
            <person name="Wang R."/>
            <person name="Zheng Y.-Y."/>
            <person name="Liu H.-C."/>
            <person name="Zhou Y.-G."/>
            <person name="Yu Y.-J."/>
            <person name="Li A.-H."/>
        </authorList>
    </citation>
    <scope>NUCLEOTIDE SEQUENCE [LARGE SCALE GENOMIC DNA]</scope>
    <source>
        <strain evidence="2 3">C22-A2</strain>
    </source>
</reference>
<feature type="transmembrane region" description="Helical" evidence="1">
    <location>
        <begin position="94"/>
        <end position="118"/>
    </location>
</feature>
<sequence length="257" mass="29532">MPLKKLSEADFAVLRGPLESGRQSPNSLAFTLVLCVIFQPLLFFLVYVVAADSSNFPFINNIYYIHLIITISLVVLSAIFSIKTLYKKYQKIQYLLVILGSQNIGGISFYLMALFFIGQNVDSESSLLTLAYITLLFGLLNFVVTCMRFYILLKSGAYRKESKRDKLRSKLELDIKSYMPIIITASIGLVFVLQFLVRTFGLADIETTIMMIFCFSLFYTMLFVLPEQLVILYCKYRFESFNFNKNGKLKPMDRERA</sequence>
<feature type="transmembrane region" description="Helical" evidence="1">
    <location>
        <begin position="209"/>
        <end position="234"/>
    </location>
</feature>